<dbReference type="EMBL" id="BKCJ011275721">
    <property type="protein sequence ID" value="GFD13916.1"/>
    <property type="molecule type" value="Genomic_DNA"/>
</dbReference>
<name>A0A699TXU5_TANCI</name>
<sequence length="76" mass="8655">KRSLPLAFKNDEYDVWEAAGTMDPMTPNRVAVPHLGLIFLHALLPKCKETCKDRSGLVGPKSHRRGRLSEWERQAK</sequence>
<evidence type="ECO:0000313" key="2">
    <source>
        <dbReference type="EMBL" id="GFD13916.1"/>
    </source>
</evidence>
<feature type="non-terminal residue" evidence="2">
    <location>
        <position position="1"/>
    </location>
</feature>
<gene>
    <name evidence="2" type="ORF">Tci_885885</name>
</gene>
<reference evidence="2" key="1">
    <citation type="journal article" date="2019" name="Sci. Rep.">
        <title>Draft genome of Tanacetum cinerariifolium, the natural source of mosquito coil.</title>
        <authorList>
            <person name="Yamashiro T."/>
            <person name="Shiraishi A."/>
            <person name="Satake H."/>
            <person name="Nakayama K."/>
        </authorList>
    </citation>
    <scope>NUCLEOTIDE SEQUENCE</scope>
</reference>
<evidence type="ECO:0000256" key="1">
    <source>
        <dbReference type="SAM" id="MobiDB-lite"/>
    </source>
</evidence>
<organism evidence="2">
    <name type="scientific">Tanacetum cinerariifolium</name>
    <name type="common">Dalmatian daisy</name>
    <name type="synonym">Chrysanthemum cinerariifolium</name>
    <dbReference type="NCBI Taxonomy" id="118510"/>
    <lineage>
        <taxon>Eukaryota</taxon>
        <taxon>Viridiplantae</taxon>
        <taxon>Streptophyta</taxon>
        <taxon>Embryophyta</taxon>
        <taxon>Tracheophyta</taxon>
        <taxon>Spermatophyta</taxon>
        <taxon>Magnoliopsida</taxon>
        <taxon>eudicotyledons</taxon>
        <taxon>Gunneridae</taxon>
        <taxon>Pentapetalae</taxon>
        <taxon>asterids</taxon>
        <taxon>campanulids</taxon>
        <taxon>Asterales</taxon>
        <taxon>Asteraceae</taxon>
        <taxon>Asteroideae</taxon>
        <taxon>Anthemideae</taxon>
        <taxon>Anthemidinae</taxon>
        <taxon>Tanacetum</taxon>
    </lineage>
</organism>
<dbReference type="AlphaFoldDB" id="A0A699TXU5"/>
<proteinExistence type="predicted"/>
<comment type="caution">
    <text evidence="2">The sequence shown here is derived from an EMBL/GenBank/DDBJ whole genome shotgun (WGS) entry which is preliminary data.</text>
</comment>
<feature type="compositionally biased region" description="Basic and acidic residues" evidence="1">
    <location>
        <begin position="67"/>
        <end position="76"/>
    </location>
</feature>
<feature type="region of interest" description="Disordered" evidence="1">
    <location>
        <begin position="53"/>
        <end position="76"/>
    </location>
</feature>
<protein>
    <submittedName>
        <fullName evidence="2">Pentatricopeptide repeat-containing protein</fullName>
    </submittedName>
</protein>
<accession>A0A699TXU5</accession>